<feature type="compositionally biased region" description="Basic and acidic residues" evidence="2">
    <location>
        <begin position="478"/>
        <end position="492"/>
    </location>
</feature>
<dbReference type="EMBL" id="CAXHTA020000019">
    <property type="protein sequence ID" value="CAL5228596.1"/>
    <property type="molecule type" value="Genomic_DNA"/>
</dbReference>
<dbReference type="InterPro" id="IPR000225">
    <property type="entry name" value="Armadillo"/>
</dbReference>
<feature type="compositionally biased region" description="Low complexity" evidence="2">
    <location>
        <begin position="223"/>
        <end position="243"/>
    </location>
</feature>
<feature type="compositionally biased region" description="Low complexity" evidence="2">
    <location>
        <begin position="457"/>
        <end position="469"/>
    </location>
</feature>
<feature type="compositionally biased region" description="Acidic residues" evidence="2">
    <location>
        <begin position="264"/>
        <end position="276"/>
    </location>
</feature>
<dbReference type="InterPro" id="IPR011989">
    <property type="entry name" value="ARM-like"/>
</dbReference>
<feature type="region of interest" description="Disordered" evidence="2">
    <location>
        <begin position="221"/>
        <end position="243"/>
    </location>
</feature>
<feature type="repeat" description="ARM" evidence="1">
    <location>
        <begin position="1241"/>
        <end position="1283"/>
    </location>
</feature>
<feature type="region of interest" description="Disordered" evidence="2">
    <location>
        <begin position="535"/>
        <end position="560"/>
    </location>
</feature>
<evidence type="ECO:0000313" key="4">
    <source>
        <dbReference type="Proteomes" id="UP001497392"/>
    </source>
</evidence>
<feature type="compositionally biased region" description="Basic residues" evidence="2">
    <location>
        <begin position="1197"/>
        <end position="1206"/>
    </location>
</feature>
<dbReference type="PANTHER" id="PTHR46043">
    <property type="entry name" value="ARM REPEAT SUPERFAMILY PROTEIN"/>
    <property type="match status" value="1"/>
</dbReference>
<comment type="caution">
    <text evidence="3">The sequence shown here is derived from an EMBL/GenBank/DDBJ whole genome shotgun (WGS) entry which is preliminary data.</text>
</comment>
<feature type="region of interest" description="Disordered" evidence="2">
    <location>
        <begin position="256"/>
        <end position="281"/>
    </location>
</feature>
<dbReference type="InterPro" id="IPR016024">
    <property type="entry name" value="ARM-type_fold"/>
</dbReference>
<organism evidence="3 4">
    <name type="scientific">Coccomyxa viridis</name>
    <dbReference type="NCBI Taxonomy" id="1274662"/>
    <lineage>
        <taxon>Eukaryota</taxon>
        <taxon>Viridiplantae</taxon>
        <taxon>Chlorophyta</taxon>
        <taxon>core chlorophytes</taxon>
        <taxon>Trebouxiophyceae</taxon>
        <taxon>Trebouxiophyceae incertae sedis</taxon>
        <taxon>Coccomyxaceae</taxon>
        <taxon>Coccomyxa</taxon>
    </lineage>
</organism>
<dbReference type="Gene3D" id="1.25.10.10">
    <property type="entry name" value="Leucine-rich Repeat Variant"/>
    <property type="match status" value="4"/>
</dbReference>
<evidence type="ECO:0000313" key="3">
    <source>
        <dbReference type="EMBL" id="CAL5228596.1"/>
    </source>
</evidence>
<feature type="region of interest" description="Disordered" evidence="2">
    <location>
        <begin position="377"/>
        <end position="397"/>
    </location>
</feature>
<dbReference type="Proteomes" id="UP001497392">
    <property type="component" value="Unassembled WGS sequence"/>
</dbReference>
<dbReference type="SUPFAM" id="SSF48371">
    <property type="entry name" value="ARM repeat"/>
    <property type="match status" value="3"/>
</dbReference>
<feature type="compositionally biased region" description="Polar residues" evidence="2">
    <location>
        <begin position="693"/>
        <end position="705"/>
    </location>
</feature>
<dbReference type="SMART" id="SM00185">
    <property type="entry name" value="ARM"/>
    <property type="match status" value="8"/>
</dbReference>
<keyword evidence="4" id="KW-1185">Reference proteome</keyword>
<feature type="compositionally biased region" description="Basic and acidic residues" evidence="2">
    <location>
        <begin position="379"/>
        <end position="388"/>
    </location>
</feature>
<name>A0ABP1GCV5_9CHLO</name>
<feature type="region of interest" description="Disordered" evidence="2">
    <location>
        <begin position="457"/>
        <end position="498"/>
    </location>
</feature>
<accession>A0ABP1GCV5</accession>
<feature type="region of interest" description="Disordered" evidence="2">
    <location>
        <begin position="682"/>
        <end position="775"/>
    </location>
</feature>
<proteinExistence type="predicted"/>
<dbReference type="PANTHER" id="PTHR46043:SF13">
    <property type="entry name" value="ARM REPEAT SUPERFAMILY PROTEIN"/>
    <property type="match status" value="1"/>
</dbReference>
<feature type="repeat" description="ARM" evidence="1">
    <location>
        <begin position="1021"/>
        <end position="1063"/>
    </location>
</feature>
<sequence length="1528" mass="160625">MSVISGSEATYLLEARLDHTYTGDLQPYVDLIQSWHSTGAAQQRGFVTEELRRASRKVGGYWKRVILMYQNEQLRANFFAPGSAWLQRSKDFRAAAEPLDAQIRLQEPAFPDWAPMNKQYPLRPHTFRTLEELEREAQKFAGEETLKKFIAKRKEALRLCDEAARKRYAALARELRHQAQSESEPLGAARALSLREKFFAQAASPSKAPRVTTPAVQIPSIDAPTADQPAPEAQAQAPTTPAQPALDIMARKAARTPLQAPAEEPSDTAELLDEAPESSADAAAMALQTPNTAAAAPTNDVDTRAGEASVQGIAAPHSSAELADATAAPSTLIRELASREERVAESDEADKALSALMAQLPAAAEDISAPAQQALTETARVEPAHTQEAEGDVQEDVAPEAPAVGATARLVDAIKQPAGMPNIRGALTEETLAQEEALQQAPTRGQPIISTEQPVNAAAQRPEEAYAAATSQTPPRAQPEERGNVHSDKAREGSAGLQQMQTVQVAVRGAPQQIKPENPFFELKSFDPELVQAAAQQRSMSLNSNQSADAPQNKEPLPDNPFFEIRGPASSPDQLLKHATLYLLGGESPSATAADLGIIPMSRANTEPICGQESASAPALAAHELGPKTPRQPDMVPDQLAPATSALMPAKSALRSVPLPSVAEQPPAEETPAADADVSFLDTQPSARPKPLPSTSSEGDASSRQSSHETSSAKSSEIYLPPYKSAEEAPVEAQPAVRAETPKTETPAPASFKGKDKVEELTAGSSAPNSGRLPTWLPGTPGQSMEAFPKAALMSQGSMSGPMSSGSSNSWSGSVSNKAFQLAEQLRHGNSSAKINAARRLQRLAASRSQVGDAVWEAEGVLALTAMLDSQDPQQFDAAASAIADLANPDNRAFQIGFGESGGLGLLLAAIDGGNEAQSALAAKALGSVVRGTPALQEVLLDAGGADVLIRHLDAPETPQADMDRGTEVPHDVITGLNRHQSLEPAEEGAVEACKEEEVAGAIAAFASGYSPGQRAVVGAGGLPKLTQLLTSASPAVQDKVLSALLACTTKNAEYQALMTEAGALPHLAQIVEGAPAQSGNLEADEATKKGKKAEETADDALPRTTVMAQKALKLLYSLASYFAGHAALQAGGCLGVLVSAMSSSDAICAQYAVWAIQSLTAGNGKTEKGLCDAGAIQGLLSLIRRCQDQPEENPKPAKKSSRKSRAAPPSVKDLLEPAIVALSNLAAETASVKDDMRQAGAIEACVQLLTAKGSTVPGHAARALWNLTSKNAANQGAAREAGAVPLLVTMLSTAPTQSKGKKVSTCEEAAGTVGSMATCNAPNQEAFRLAGALPLLLELVLTAERSIKEQAAWALHAMTSKNEACLEDMVGLEAPARLLPLLSHPELWNWTPVVSTMQNMSGGTQQAQHALVRADAMTVFLDVLSFGRPTLQALSASILGNLASSGDEDFKKTFAEAGGLDKLRELCKSGSPASTPVRKAAASALADITKGKPRQAVQRQSRRRSFGGNILNSQHWCMGSREHSTKG</sequence>
<protein>
    <submittedName>
        <fullName evidence="3">G11757 protein</fullName>
    </submittedName>
</protein>
<gene>
    <name evidence="3" type="primary">g11757</name>
    <name evidence="3" type="ORF">VP750_LOCUS10502</name>
</gene>
<feature type="compositionally biased region" description="Polar residues" evidence="2">
    <location>
        <begin position="535"/>
        <end position="550"/>
    </location>
</feature>
<evidence type="ECO:0000256" key="1">
    <source>
        <dbReference type="PROSITE-ProRule" id="PRU00259"/>
    </source>
</evidence>
<dbReference type="PROSITE" id="PS50176">
    <property type="entry name" value="ARM_REPEAT"/>
    <property type="match status" value="2"/>
</dbReference>
<evidence type="ECO:0000256" key="2">
    <source>
        <dbReference type="SAM" id="MobiDB-lite"/>
    </source>
</evidence>
<feature type="region of interest" description="Disordered" evidence="2">
    <location>
        <begin position="1190"/>
        <end position="1211"/>
    </location>
</feature>
<reference evidence="3 4" key="1">
    <citation type="submission" date="2024-06" db="EMBL/GenBank/DDBJ databases">
        <authorList>
            <person name="Kraege A."/>
            <person name="Thomma B."/>
        </authorList>
    </citation>
    <scope>NUCLEOTIDE SEQUENCE [LARGE SCALE GENOMIC DNA]</scope>
</reference>